<gene>
    <name evidence="2" type="ORF">EH207_07160</name>
</gene>
<dbReference type="InterPro" id="IPR011008">
    <property type="entry name" value="Dimeric_a/b-barrel"/>
</dbReference>
<dbReference type="Pfam" id="PF03992">
    <property type="entry name" value="ABM"/>
    <property type="match status" value="1"/>
</dbReference>
<dbReference type="PROSITE" id="PS51725">
    <property type="entry name" value="ABM"/>
    <property type="match status" value="1"/>
</dbReference>
<dbReference type="RefSeq" id="WP_137713352.1">
    <property type="nucleotide sequence ID" value="NZ_CP034035.1"/>
</dbReference>
<proteinExistence type="predicted"/>
<dbReference type="Proteomes" id="UP000299580">
    <property type="component" value="Chromosome"/>
</dbReference>
<dbReference type="InterPro" id="IPR050744">
    <property type="entry name" value="AI-2_Isomerase_LsrG"/>
</dbReference>
<keyword evidence="3" id="KW-1185">Reference proteome</keyword>
<dbReference type="OrthoDB" id="9812192at2"/>
<dbReference type="GO" id="GO:0005829">
    <property type="term" value="C:cytosol"/>
    <property type="evidence" value="ECO:0007669"/>
    <property type="project" value="TreeGrafter"/>
</dbReference>
<evidence type="ECO:0000313" key="3">
    <source>
        <dbReference type="Proteomes" id="UP000299580"/>
    </source>
</evidence>
<keyword evidence="2" id="KW-0503">Monooxygenase</keyword>
<dbReference type="PANTHER" id="PTHR33336:SF3">
    <property type="entry name" value="ABM DOMAIN-CONTAINING PROTEIN"/>
    <property type="match status" value="1"/>
</dbReference>
<name>A0A4P8QMZ2_9GAMM</name>
<dbReference type="SUPFAM" id="SSF54909">
    <property type="entry name" value="Dimeric alpha+beta barrel"/>
    <property type="match status" value="1"/>
</dbReference>
<sequence length="95" mass="10873">MEIRIVASVQAKAKFVENVTAAVKNVVEPSRQEPGNLQYDLHKEVDIPGSFVFIERWKSQEALAEHEQTAHFKRLIVELEGKTQSLVIRRLNYLG</sequence>
<dbReference type="KEGG" id="brb:EH207_07160"/>
<dbReference type="Gene3D" id="3.30.70.100">
    <property type="match status" value="1"/>
</dbReference>
<dbReference type="PANTHER" id="PTHR33336">
    <property type="entry name" value="QUINOL MONOOXYGENASE YGIN-RELATED"/>
    <property type="match status" value="1"/>
</dbReference>
<accession>A0A4P8QMZ2</accession>
<keyword evidence="2" id="KW-0560">Oxidoreductase</keyword>
<dbReference type="InterPro" id="IPR007138">
    <property type="entry name" value="ABM_dom"/>
</dbReference>
<dbReference type="EMBL" id="CP034035">
    <property type="protein sequence ID" value="QCR08308.1"/>
    <property type="molecule type" value="Genomic_DNA"/>
</dbReference>
<dbReference type="AlphaFoldDB" id="A0A4P8QMZ2"/>
<reference evidence="2 3" key="1">
    <citation type="submission" date="2018-11" db="EMBL/GenBank/DDBJ databases">
        <title>Genome sequences of Brenneria nigrifluens and Brenneria rubrifaciens.</title>
        <authorList>
            <person name="Poret-Peterson A.T."/>
            <person name="McClean A.E."/>
            <person name="Kluepfel D.A."/>
        </authorList>
    </citation>
    <scope>NUCLEOTIDE SEQUENCE [LARGE SCALE GENOMIC DNA]</scope>
    <source>
        <strain evidence="2 3">6D370</strain>
    </source>
</reference>
<protein>
    <submittedName>
        <fullName evidence="2">Antibiotic biosynthesis monooxygenase</fullName>
    </submittedName>
</protein>
<dbReference type="GO" id="GO:0004497">
    <property type="term" value="F:monooxygenase activity"/>
    <property type="evidence" value="ECO:0007669"/>
    <property type="project" value="UniProtKB-KW"/>
</dbReference>
<organism evidence="2 3">
    <name type="scientific">Brenneria rubrifaciens</name>
    <dbReference type="NCBI Taxonomy" id="55213"/>
    <lineage>
        <taxon>Bacteria</taxon>
        <taxon>Pseudomonadati</taxon>
        <taxon>Pseudomonadota</taxon>
        <taxon>Gammaproteobacteria</taxon>
        <taxon>Enterobacterales</taxon>
        <taxon>Pectobacteriaceae</taxon>
        <taxon>Brenneria</taxon>
    </lineage>
</organism>
<evidence type="ECO:0000259" key="1">
    <source>
        <dbReference type="PROSITE" id="PS51725"/>
    </source>
</evidence>
<feature type="domain" description="ABM" evidence="1">
    <location>
        <begin position="3"/>
        <end position="91"/>
    </location>
</feature>
<evidence type="ECO:0000313" key="2">
    <source>
        <dbReference type="EMBL" id="QCR08308.1"/>
    </source>
</evidence>